<dbReference type="Pfam" id="PF20151">
    <property type="entry name" value="DUF6533"/>
    <property type="match status" value="1"/>
</dbReference>
<keyword evidence="2" id="KW-0812">Transmembrane</keyword>
<accession>A0A0D0DKI5</accession>
<keyword evidence="2" id="KW-1133">Transmembrane helix</keyword>
<organism evidence="4 5">
    <name type="scientific">Paxillus rubicundulus Ve08.2h10</name>
    <dbReference type="NCBI Taxonomy" id="930991"/>
    <lineage>
        <taxon>Eukaryota</taxon>
        <taxon>Fungi</taxon>
        <taxon>Dikarya</taxon>
        <taxon>Basidiomycota</taxon>
        <taxon>Agaricomycotina</taxon>
        <taxon>Agaricomycetes</taxon>
        <taxon>Agaricomycetidae</taxon>
        <taxon>Boletales</taxon>
        <taxon>Paxilineae</taxon>
        <taxon>Paxillaceae</taxon>
        <taxon>Paxillus</taxon>
    </lineage>
</organism>
<evidence type="ECO:0000256" key="2">
    <source>
        <dbReference type="SAM" id="Phobius"/>
    </source>
</evidence>
<dbReference type="OrthoDB" id="3354157at2759"/>
<dbReference type="Proteomes" id="UP000054538">
    <property type="component" value="Unassembled WGS sequence"/>
</dbReference>
<keyword evidence="5" id="KW-1185">Reference proteome</keyword>
<dbReference type="InParanoid" id="A0A0D0DKI5"/>
<feature type="transmembrane region" description="Helical" evidence="2">
    <location>
        <begin position="94"/>
        <end position="115"/>
    </location>
</feature>
<feature type="transmembrane region" description="Helical" evidence="2">
    <location>
        <begin position="173"/>
        <end position="193"/>
    </location>
</feature>
<sequence length="365" mass="40755">MVQPSTYALSIRDFSSDFSNTHDTNMVAFVGLTVLVWDHFITIVDEVELIWSRDKGLVAYLFLINRYLTPLGFIVNLVAFLLPTWGTEVSCKHFVKYEGAMTTIGIQIAGLMMFLRIRAMYYNKRAVVWSVMLVFLVWVGVNAWLLTHGTAVNHALGIHSCSMVFDDSLHRNIASASAWLPLTYDTLIFVLVLNKTKPALQQETAGHIIRTLYADGIMYYSLIFVINLILTIMIAHAPVGLQNITAQLELLLTVAMMSRITLNLRKQALYGPTPTGSSADPISRDWPHLGPHTRRRFGLDAHCLDNLTLSNNPAPYSKPMRPSTTVPTGTTPQTMPPATATPTRQAPWERPIPTTCSPRKDVEAL</sequence>
<dbReference type="HOGENOM" id="CLU_035509_2_0_1"/>
<gene>
    <name evidence="4" type="ORF">PAXRUDRAFT_823252</name>
</gene>
<dbReference type="AlphaFoldDB" id="A0A0D0DKI5"/>
<evidence type="ECO:0000313" key="5">
    <source>
        <dbReference type="Proteomes" id="UP000054538"/>
    </source>
</evidence>
<evidence type="ECO:0000256" key="1">
    <source>
        <dbReference type="SAM" id="MobiDB-lite"/>
    </source>
</evidence>
<name>A0A0D0DKI5_9AGAM</name>
<feature type="region of interest" description="Disordered" evidence="1">
    <location>
        <begin position="312"/>
        <end position="365"/>
    </location>
</feature>
<dbReference type="EMBL" id="KN824874">
    <property type="protein sequence ID" value="KIK98972.1"/>
    <property type="molecule type" value="Genomic_DNA"/>
</dbReference>
<reference evidence="5" key="2">
    <citation type="submission" date="2015-01" db="EMBL/GenBank/DDBJ databases">
        <title>Evolutionary Origins and Diversification of the Mycorrhizal Mutualists.</title>
        <authorList>
            <consortium name="DOE Joint Genome Institute"/>
            <consortium name="Mycorrhizal Genomics Consortium"/>
            <person name="Kohler A."/>
            <person name="Kuo A."/>
            <person name="Nagy L.G."/>
            <person name="Floudas D."/>
            <person name="Copeland A."/>
            <person name="Barry K.W."/>
            <person name="Cichocki N."/>
            <person name="Veneault-Fourrey C."/>
            <person name="LaButti K."/>
            <person name="Lindquist E.A."/>
            <person name="Lipzen A."/>
            <person name="Lundell T."/>
            <person name="Morin E."/>
            <person name="Murat C."/>
            <person name="Riley R."/>
            <person name="Ohm R."/>
            <person name="Sun H."/>
            <person name="Tunlid A."/>
            <person name="Henrissat B."/>
            <person name="Grigoriev I.V."/>
            <person name="Hibbett D.S."/>
            <person name="Martin F."/>
        </authorList>
    </citation>
    <scope>NUCLEOTIDE SEQUENCE [LARGE SCALE GENOMIC DNA]</scope>
    <source>
        <strain evidence="5">Ve08.2h10</strain>
    </source>
</reference>
<evidence type="ECO:0000259" key="3">
    <source>
        <dbReference type="Pfam" id="PF20151"/>
    </source>
</evidence>
<feature type="compositionally biased region" description="Low complexity" evidence="1">
    <location>
        <begin position="322"/>
        <end position="346"/>
    </location>
</feature>
<feature type="domain" description="DUF6533" evidence="3">
    <location>
        <begin position="27"/>
        <end position="71"/>
    </location>
</feature>
<feature type="transmembrane region" description="Helical" evidence="2">
    <location>
        <begin position="217"/>
        <end position="238"/>
    </location>
</feature>
<protein>
    <recommendedName>
        <fullName evidence="3">DUF6533 domain-containing protein</fullName>
    </recommendedName>
</protein>
<keyword evidence="2" id="KW-0472">Membrane</keyword>
<proteinExistence type="predicted"/>
<evidence type="ECO:0000313" key="4">
    <source>
        <dbReference type="EMBL" id="KIK98972.1"/>
    </source>
</evidence>
<dbReference type="InterPro" id="IPR045340">
    <property type="entry name" value="DUF6533"/>
</dbReference>
<feature type="transmembrane region" description="Helical" evidence="2">
    <location>
        <begin position="127"/>
        <end position="146"/>
    </location>
</feature>
<feature type="transmembrane region" description="Helical" evidence="2">
    <location>
        <begin position="57"/>
        <end position="82"/>
    </location>
</feature>
<reference evidence="4 5" key="1">
    <citation type="submission" date="2014-04" db="EMBL/GenBank/DDBJ databases">
        <authorList>
            <consortium name="DOE Joint Genome Institute"/>
            <person name="Kuo A."/>
            <person name="Kohler A."/>
            <person name="Jargeat P."/>
            <person name="Nagy L.G."/>
            <person name="Floudas D."/>
            <person name="Copeland A."/>
            <person name="Barry K.W."/>
            <person name="Cichocki N."/>
            <person name="Veneault-Fourrey C."/>
            <person name="LaButti K."/>
            <person name="Lindquist E.A."/>
            <person name="Lipzen A."/>
            <person name="Lundell T."/>
            <person name="Morin E."/>
            <person name="Murat C."/>
            <person name="Sun H."/>
            <person name="Tunlid A."/>
            <person name="Henrissat B."/>
            <person name="Grigoriev I.V."/>
            <person name="Hibbett D.S."/>
            <person name="Martin F."/>
            <person name="Nordberg H.P."/>
            <person name="Cantor M.N."/>
            <person name="Hua S.X."/>
        </authorList>
    </citation>
    <scope>NUCLEOTIDE SEQUENCE [LARGE SCALE GENOMIC DNA]</scope>
    <source>
        <strain evidence="4 5">Ve08.2h10</strain>
    </source>
</reference>